<reference evidence="2 3" key="1">
    <citation type="submission" date="2013-11" db="EMBL/GenBank/DDBJ databases">
        <title>Genome sequencing of Stegodyphus mimosarum.</title>
        <authorList>
            <person name="Bechsgaard J."/>
        </authorList>
    </citation>
    <scope>NUCLEOTIDE SEQUENCE [LARGE SCALE GENOMIC DNA]</scope>
</reference>
<proteinExistence type="predicted"/>
<name>A0A087TBI1_STEMI</name>
<accession>A0A087TBI1</accession>
<dbReference type="PANTHER" id="PTHR12776:SF1">
    <property type="entry name" value="KAZRIN"/>
    <property type="match status" value="1"/>
</dbReference>
<dbReference type="AlphaFoldDB" id="A0A087TBI1"/>
<dbReference type="EMBL" id="KK114450">
    <property type="protein sequence ID" value="KFM62470.1"/>
    <property type="molecule type" value="Genomic_DNA"/>
</dbReference>
<dbReference type="InterPro" id="IPR037614">
    <property type="entry name" value="Kazrin"/>
</dbReference>
<sequence>MAKDREEMEQEKWSILKRARDEAERAVLLCTQLGLKDAHIKELQEELA</sequence>
<protein>
    <recommendedName>
        <fullName evidence="1">Kazrin N-terminal domain-containing protein</fullName>
    </recommendedName>
</protein>
<feature type="domain" description="Kazrin N-terminal" evidence="1">
    <location>
        <begin position="2"/>
        <end position="48"/>
    </location>
</feature>
<dbReference type="Proteomes" id="UP000054359">
    <property type="component" value="Unassembled WGS sequence"/>
</dbReference>
<gene>
    <name evidence="2" type="ORF">X975_24696</name>
</gene>
<keyword evidence="3" id="KW-1185">Reference proteome</keyword>
<dbReference type="InterPro" id="IPR059089">
    <property type="entry name" value="Kazrin_N"/>
</dbReference>
<dbReference type="PANTHER" id="PTHR12776">
    <property type="entry name" value="KAZRIN-RELATED"/>
    <property type="match status" value="1"/>
</dbReference>
<dbReference type="Pfam" id="PF25986">
    <property type="entry name" value="Kazrin"/>
    <property type="match status" value="1"/>
</dbReference>
<evidence type="ECO:0000313" key="3">
    <source>
        <dbReference type="Proteomes" id="UP000054359"/>
    </source>
</evidence>
<evidence type="ECO:0000313" key="2">
    <source>
        <dbReference type="EMBL" id="KFM62470.1"/>
    </source>
</evidence>
<organism evidence="2 3">
    <name type="scientific">Stegodyphus mimosarum</name>
    <name type="common">African social velvet spider</name>
    <dbReference type="NCBI Taxonomy" id="407821"/>
    <lineage>
        <taxon>Eukaryota</taxon>
        <taxon>Metazoa</taxon>
        <taxon>Ecdysozoa</taxon>
        <taxon>Arthropoda</taxon>
        <taxon>Chelicerata</taxon>
        <taxon>Arachnida</taxon>
        <taxon>Araneae</taxon>
        <taxon>Araneomorphae</taxon>
        <taxon>Entelegynae</taxon>
        <taxon>Eresoidea</taxon>
        <taxon>Eresidae</taxon>
        <taxon>Stegodyphus</taxon>
    </lineage>
</organism>
<feature type="non-terminal residue" evidence="2">
    <location>
        <position position="48"/>
    </location>
</feature>
<dbReference type="OrthoDB" id="6430345at2759"/>
<evidence type="ECO:0000259" key="1">
    <source>
        <dbReference type="Pfam" id="PF25986"/>
    </source>
</evidence>